<accession>A0A8H7ZVF9</accession>
<organism evidence="2 3">
    <name type="scientific">Olpidium bornovanus</name>
    <dbReference type="NCBI Taxonomy" id="278681"/>
    <lineage>
        <taxon>Eukaryota</taxon>
        <taxon>Fungi</taxon>
        <taxon>Fungi incertae sedis</taxon>
        <taxon>Olpidiomycota</taxon>
        <taxon>Olpidiomycotina</taxon>
        <taxon>Olpidiomycetes</taxon>
        <taxon>Olpidiales</taxon>
        <taxon>Olpidiaceae</taxon>
        <taxon>Olpidium</taxon>
    </lineage>
</organism>
<evidence type="ECO:0000313" key="3">
    <source>
        <dbReference type="Proteomes" id="UP000673691"/>
    </source>
</evidence>
<feature type="region of interest" description="Disordered" evidence="1">
    <location>
        <begin position="134"/>
        <end position="156"/>
    </location>
</feature>
<feature type="compositionally biased region" description="Pro residues" evidence="1">
    <location>
        <begin position="71"/>
        <end position="81"/>
    </location>
</feature>
<comment type="caution">
    <text evidence="2">The sequence shown here is derived from an EMBL/GenBank/DDBJ whole genome shotgun (WGS) entry which is preliminary data.</text>
</comment>
<dbReference type="AlphaFoldDB" id="A0A8H7ZVF9"/>
<feature type="compositionally biased region" description="Low complexity" evidence="1">
    <location>
        <begin position="397"/>
        <end position="408"/>
    </location>
</feature>
<evidence type="ECO:0000313" key="2">
    <source>
        <dbReference type="EMBL" id="KAG5460030.1"/>
    </source>
</evidence>
<feature type="compositionally biased region" description="Polar residues" evidence="1">
    <location>
        <begin position="1"/>
        <end position="11"/>
    </location>
</feature>
<dbReference type="Proteomes" id="UP000673691">
    <property type="component" value="Unassembled WGS sequence"/>
</dbReference>
<feature type="region of interest" description="Disordered" evidence="1">
    <location>
        <begin position="247"/>
        <end position="415"/>
    </location>
</feature>
<proteinExistence type="predicted"/>
<feature type="compositionally biased region" description="Polar residues" evidence="1">
    <location>
        <begin position="134"/>
        <end position="152"/>
    </location>
</feature>
<gene>
    <name evidence="2" type="ORF">BJ554DRAFT_7971</name>
</gene>
<feature type="compositionally biased region" description="Polar residues" evidence="1">
    <location>
        <begin position="94"/>
        <end position="107"/>
    </location>
</feature>
<evidence type="ECO:0000256" key="1">
    <source>
        <dbReference type="SAM" id="MobiDB-lite"/>
    </source>
</evidence>
<keyword evidence="3" id="KW-1185">Reference proteome</keyword>
<sequence length="415" mass="42086">MNAAGRSSSRVSRNKDATLRPKPVATRRGTVNSREGIATDFEARHSSRARPSTPGELIDSESETEAQFPTKPAPAPQPNDPVAPDVCKKAADTAATQQSLPDNTSPVGSGVCVVPQTSIYAPQFNFGKVRGAGRTTSLTNGATPVLSASTTGDKGDAAHLLHSTQSAAPNVVPSGNSGAAQRLGAASQISSTASNIAAGAAASPPVWLADRSSAALTSSSFMSEASGLHLKLPTGAAGAKPQNAAVVSPSAVGAQPPIDKTSDDDFFGTGSPKSPLATPSSPTSVLPGARNAPAAGAKDRPAALPQGATAAKVGESITLKSPTAPKPIILNDNPPFPPKLPAAASITAKESSLLFPKQTLIPNPTDSRSEPKPGSASSGAYVPTILSKHPDSEARQPQRQQPGTTTQQKAIKSFF</sequence>
<name>A0A8H7ZVF9_9FUNG</name>
<dbReference type="EMBL" id="JAEFCI010005894">
    <property type="protein sequence ID" value="KAG5460030.1"/>
    <property type="molecule type" value="Genomic_DNA"/>
</dbReference>
<feature type="region of interest" description="Disordered" evidence="1">
    <location>
        <begin position="1"/>
        <end position="107"/>
    </location>
</feature>
<reference evidence="2 3" key="1">
    <citation type="journal article" name="Sci. Rep.">
        <title>Genome-scale phylogenetic analyses confirm Olpidium as the closest living zoosporic fungus to the non-flagellated, terrestrial fungi.</title>
        <authorList>
            <person name="Chang Y."/>
            <person name="Rochon D."/>
            <person name="Sekimoto S."/>
            <person name="Wang Y."/>
            <person name="Chovatia M."/>
            <person name="Sandor L."/>
            <person name="Salamov A."/>
            <person name="Grigoriev I.V."/>
            <person name="Stajich J.E."/>
            <person name="Spatafora J.W."/>
        </authorList>
    </citation>
    <scope>NUCLEOTIDE SEQUENCE [LARGE SCALE GENOMIC DNA]</scope>
    <source>
        <strain evidence="2">S191</strain>
    </source>
</reference>
<protein>
    <submittedName>
        <fullName evidence="2">Uncharacterized protein</fullName>
    </submittedName>
</protein>